<dbReference type="SMART" id="SM00420">
    <property type="entry name" value="HTH_DEOR"/>
    <property type="match status" value="1"/>
</dbReference>
<feature type="domain" description="HTH deoR-type" evidence="3">
    <location>
        <begin position="5"/>
        <end position="60"/>
    </location>
</feature>
<evidence type="ECO:0000313" key="5">
    <source>
        <dbReference type="Proteomes" id="UP001057877"/>
    </source>
</evidence>
<evidence type="ECO:0000256" key="2">
    <source>
        <dbReference type="ARBA" id="ARBA00023163"/>
    </source>
</evidence>
<dbReference type="Gene3D" id="3.40.50.1360">
    <property type="match status" value="1"/>
</dbReference>
<dbReference type="SMART" id="SM01134">
    <property type="entry name" value="DeoRC"/>
    <property type="match status" value="1"/>
</dbReference>
<dbReference type="Pfam" id="PF08220">
    <property type="entry name" value="HTH_DeoR"/>
    <property type="match status" value="1"/>
</dbReference>
<dbReference type="SUPFAM" id="SSF46785">
    <property type="entry name" value="Winged helix' DNA-binding domain"/>
    <property type="match status" value="1"/>
</dbReference>
<sequence length="272" mass="30852">MSFIGEERKKIILDILELEGLVRTSDLSEKLQVSGEMIRRYLEELEKEKRLKRIYGGAVKADVTREESPHLNREVVRVEEKKKIGLAASALIEDNDVIFVDDGSTPMQIVYYLQDKQNITVIVYSFDLLRLIMDLYGKGLFSGHIYLLGGRVLPRYSRVAGGLAETMAENFHVDKALVSVDGFTIDKGLTGFDLERGYLLRKVASTAKLTVVMTDHTKFGNSCPYKILDLKDIDVIVTDVPQPSQWMPHLEQRNIAWINAMTEKPGKGELFR</sequence>
<dbReference type="InterPro" id="IPR036390">
    <property type="entry name" value="WH_DNA-bd_sf"/>
</dbReference>
<dbReference type="InterPro" id="IPR050313">
    <property type="entry name" value="Carb_Metab_HTH_regulators"/>
</dbReference>
<dbReference type="InterPro" id="IPR036388">
    <property type="entry name" value="WH-like_DNA-bd_sf"/>
</dbReference>
<dbReference type="InterPro" id="IPR001034">
    <property type="entry name" value="DeoR_HTH"/>
</dbReference>
<dbReference type="InterPro" id="IPR037171">
    <property type="entry name" value="NagB/RpiA_transferase-like"/>
</dbReference>
<dbReference type="GO" id="GO:0003677">
    <property type="term" value="F:DNA binding"/>
    <property type="evidence" value="ECO:0007669"/>
    <property type="project" value="UniProtKB-KW"/>
</dbReference>
<gene>
    <name evidence="4" type="ORF">L1F29_27025</name>
</gene>
<dbReference type="Proteomes" id="UP001057877">
    <property type="component" value="Chromosome"/>
</dbReference>
<dbReference type="EMBL" id="CP091430">
    <property type="protein sequence ID" value="UVI29056.1"/>
    <property type="molecule type" value="Genomic_DNA"/>
</dbReference>
<accession>A0ABY5S573</accession>
<keyword evidence="1" id="KW-0805">Transcription regulation</keyword>
<evidence type="ECO:0000313" key="4">
    <source>
        <dbReference type="EMBL" id="UVI29056.1"/>
    </source>
</evidence>
<dbReference type="PANTHER" id="PTHR30363:SF44">
    <property type="entry name" value="AGA OPERON TRANSCRIPTIONAL REPRESSOR-RELATED"/>
    <property type="match status" value="1"/>
</dbReference>
<dbReference type="PROSITE" id="PS51000">
    <property type="entry name" value="HTH_DEOR_2"/>
    <property type="match status" value="1"/>
</dbReference>
<keyword evidence="4" id="KW-0238">DNA-binding</keyword>
<name>A0ABY5S573_9BACL</name>
<organism evidence="4 5">
    <name type="scientific">Paenibacillus spongiae</name>
    <dbReference type="NCBI Taxonomy" id="2909671"/>
    <lineage>
        <taxon>Bacteria</taxon>
        <taxon>Bacillati</taxon>
        <taxon>Bacillota</taxon>
        <taxon>Bacilli</taxon>
        <taxon>Bacillales</taxon>
        <taxon>Paenibacillaceae</taxon>
        <taxon>Paenibacillus</taxon>
    </lineage>
</organism>
<dbReference type="InterPro" id="IPR014036">
    <property type="entry name" value="DeoR-like_C"/>
</dbReference>
<evidence type="ECO:0000256" key="1">
    <source>
        <dbReference type="ARBA" id="ARBA00023015"/>
    </source>
</evidence>
<evidence type="ECO:0000259" key="3">
    <source>
        <dbReference type="PROSITE" id="PS51000"/>
    </source>
</evidence>
<dbReference type="RefSeq" id="WP_258385145.1">
    <property type="nucleotide sequence ID" value="NZ_CP091430.1"/>
</dbReference>
<reference evidence="4" key="1">
    <citation type="submission" date="2022-01" db="EMBL/GenBank/DDBJ databases">
        <title>Paenibacillus spongiae sp. nov., isolated from marine sponge.</title>
        <authorList>
            <person name="Li Z."/>
            <person name="Zhang M."/>
        </authorList>
    </citation>
    <scope>NUCLEOTIDE SEQUENCE</scope>
    <source>
        <strain evidence="4">PHS-Z3</strain>
    </source>
</reference>
<proteinExistence type="predicted"/>
<keyword evidence="5" id="KW-1185">Reference proteome</keyword>
<protein>
    <submittedName>
        <fullName evidence="4">DeoR/GlpR family DNA-binding transcription regulator</fullName>
    </submittedName>
</protein>
<keyword evidence="2" id="KW-0804">Transcription</keyword>
<dbReference type="Pfam" id="PF00455">
    <property type="entry name" value="DeoRC"/>
    <property type="match status" value="1"/>
</dbReference>
<dbReference type="PANTHER" id="PTHR30363">
    <property type="entry name" value="HTH-TYPE TRANSCRIPTIONAL REGULATOR SRLR-RELATED"/>
    <property type="match status" value="1"/>
</dbReference>
<dbReference type="SUPFAM" id="SSF100950">
    <property type="entry name" value="NagB/RpiA/CoA transferase-like"/>
    <property type="match status" value="1"/>
</dbReference>
<dbReference type="Gene3D" id="1.10.10.10">
    <property type="entry name" value="Winged helix-like DNA-binding domain superfamily/Winged helix DNA-binding domain"/>
    <property type="match status" value="1"/>
</dbReference>